<name>A0AAV2Q7K9_MEGNR</name>
<evidence type="ECO:0000313" key="1">
    <source>
        <dbReference type="EMBL" id="CAL4070272.1"/>
    </source>
</evidence>
<proteinExistence type="predicted"/>
<gene>
    <name evidence="1" type="ORF">MNOR_LOCUS8230</name>
</gene>
<dbReference type="EMBL" id="CAXKWB010003781">
    <property type="protein sequence ID" value="CAL4070272.1"/>
    <property type="molecule type" value="Genomic_DNA"/>
</dbReference>
<comment type="caution">
    <text evidence="1">The sequence shown here is derived from an EMBL/GenBank/DDBJ whole genome shotgun (WGS) entry which is preliminary data.</text>
</comment>
<dbReference type="Proteomes" id="UP001497623">
    <property type="component" value="Unassembled WGS sequence"/>
</dbReference>
<reference evidence="1 2" key="1">
    <citation type="submission" date="2024-05" db="EMBL/GenBank/DDBJ databases">
        <authorList>
            <person name="Wallberg A."/>
        </authorList>
    </citation>
    <scope>NUCLEOTIDE SEQUENCE [LARGE SCALE GENOMIC DNA]</scope>
</reference>
<protein>
    <submittedName>
        <fullName evidence="1">Uncharacterized protein</fullName>
    </submittedName>
</protein>
<accession>A0AAV2Q7K9</accession>
<evidence type="ECO:0000313" key="2">
    <source>
        <dbReference type="Proteomes" id="UP001497623"/>
    </source>
</evidence>
<sequence>MGIMTDAISKLRSTLKSLLPERKTSAEIKREATPPSGKITEKENMFPYIQQMESSSSRWMATLRSLIPEITTCTGAHNQPLYINATKQVNGCQLILVHRCGKVDGVTIKSGEISYPTEIGPKLLALVNLNQDFMVDYAIVPDSGYTVHVAEGSVSVAKRT</sequence>
<dbReference type="AlphaFoldDB" id="A0AAV2Q7K9"/>
<keyword evidence="2" id="KW-1185">Reference proteome</keyword>
<organism evidence="1 2">
    <name type="scientific">Meganyctiphanes norvegica</name>
    <name type="common">Northern krill</name>
    <name type="synonym">Thysanopoda norvegica</name>
    <dbReference type="NCBI Taxonomy" id="48144"/>
    <lineage>
        <taxon>Eukaryota</taxon>
        <taxon>Metazoa</taxon>
        <taxon>Ecdysozoa</taxon>
        <taxon>Arthropoda</taxon>
        <taxon>Crustacea</taxon>
        <taxon>Multicrustacea</taxon>
        <taxon>Malacostraca</taxon>
        <taxon>Eumalacostraca</taxon>
        <taxon>Eucarida</taxon>
        <taxon>Euphausiacea</taxon>
        <taxon>Euphausiidae</taxon>
        <taxon>Meganyctiphanes</taxon>
    </lineage>
</organism>